<comment type="caution">
    <text evidence="1">The sequence shown here is derived from an EMBL/GenBank/DDBJ whole genome shotgun (WGS) entry which is preliminary data.</text>
</comment>
<organism evidence="1 2">
    <name type="scientific">Mycena rosella</name>
    <name type="common">Pink bonnet</name>
    <name type="synonym">Agaricus rosellus</name>
    <dbReference type="NCBI Taxonomy" id="1033263"/>
    <lineage>
        <taxon>Eukaryota</taxon>
        <taxon>Fungi</taxon>
        <taxon>Dikarya</taxon>
        <taxon>Basidiomycota</taxon>
        <taxon>Agaricomycotina</taxon>
        <taxon>Agaricomycetes</taxon>
        <taxon>Agaricomycetidae</taxon>
        <taxon>Agaricales</taxon>
        <taxon>Marasmiineae</taxon>
        <taxon>Mycenaceae</taxon>
        <taxon>Mycena</taxon>
    </lineage>
</organism>
<protein>
    <submittedName>
        <fullName evidence="1">Uncharacterized protein</fullName>
    </submittedName>
</protein>
<evidence type="ECO:0000313" key="1">
    <source>
        <dbReference type="EMBL" id="KAJ7703727.1"/>
    </source>
</evidence>
<dbReference type="Proteomes" id="UP001221757">
    <property type="component" value="Unassembled WGS sequence"/>
</dbReference>
<dbReference type="AlphaFoldDB" id="A0AAD7GRL8"/>
<gene>
    <name evidence="1" type="ORF">B0H17DRAFT_1040948</name>
</gene>
<reference evidence="1" key="1">
    <citation type="submission" date="2023-03" db="EMBL/GenBank/DDBJ databases">
        <title>Massive genome expansion in bonnet fungi (Mycena s.s.) driven by repeated elements and novel gene families across ecological guilds.</title>
        <authorList>
            <consortium name="Lawrence Berkeley National Laboratory"/>
            <person name="Harder C.B."/>
            <person name="Miyauchi S."/>
            <person name="Viragh M."/>
            <person name="Kuo A."/>
            <person name="Thoen E."/>
            <person name="Andreopoulos B."/>
            <person name="Lu D."/>
            <person name="Skrede I."/>
            <person name="Drula E."/>
            <person name="Henrissat B."/>
            <person name="Morin E."/>
            <person name="Kohler A."/>
            <person name="Barry K."/>
            <person name="LaButti K."/>
            <person name="Morin E."/>
            <person name="Salamov A."/>
            <person name="Lipzen A."/>
            <person name="Mereny Z."/>
            <person name="Hegedus B."/>
            <person name="Baldrian P."/>
            <person name="Stursova M."/>
            <person name="Weitz H."/>
            <person name="Taylor A."/>
            <person name="Grigoriev I.V."/>
            <person name="Nagy L.G."/>
            <person name="Martin F."/>
            <person name="Kauserud H."/>
        </authorList>
    </citation>
    <scope>NUCLEOTIDE SEQUENCE</scope>
    <source>
        <strain evidence="1">CBHHK067</strain>
    </source>
</reference>
<name>A0AAD7GRL8_MYCRO</name>
<sequence>MDVTSEIRAYSLISFHSGRKIFSIHPLVHQWTRSTVSDGANHHYMVAIAGMSLTGLSDTDISVAGLRMLPHIDFLVEGNLNIVPDFRHEYGRA</sequence>
<accession>A0AAD7GRL8</accession>
<keyword evidence="2" id="KW-1185">Reference proteome</keyword>
<proteinExistence type="predicted"/>
<evidence type="ECO:0000313" key="2">
    <source>
        <dbReference type="Proteomes" id="UP001221757"/>
    </source>
</evidence>
<dbReference type="EMBL" id="JARKIE010000012">
    <property type="protein sequence ID" value="KAJ7703727.1"/>
    <property type="molecule type" value="Genomic_DNA"/>
</dbReference>